<evidence type="ECO:0000256" key="2">
    <source>
        <dbReference type="ARBA" id="ARBA00022448"/>
    </source>
</evidence>
<organism evidence="6 7">
    <name type="scientific">Candidatus Enterocloster faecavium</name>
    <dbReference type="NCBI Taxonomy" id="2838560"/>
    <lineage>
        <taxon>Bacteria</taxon>
        <taxon>Bacillati</taxon>
        <taxon>Bacillota</taxon>
        <taxon>Clostridia</taxon>
        <taxon>Lachnospirales</taxon>
        <taxon>Lachnospiraceae</taxon>
        <taxon>Enterocloster</taxon>
    </lineage>
</organism>
<reference evidence="6" key="1">
    <citation type="journal article" date="2021" name="PeerJ">
        <title>Extensive microbial diversity within the chicken gut microbiome revealed by metagenomics and culture.</title>
        <authorList>
            <person name="Gilroy R."/>
            <person name="Ravi A."/>
            <person name="Getino M."/>
            <person name="Pursley I."/>
            <person name="Horton D.L."/>
            <person name="Alikhan N.F."/>
            <person name="Baker D."/>
            <person name="Gharbi K."/>
            <person name="Hall N."/>
            <person name="Watson M."/>
            <person name="Adriaenssens E.M."/>
            <person name="Foster-Nyarko E."/>
            <person name="Jarju S."/>
            <person name="Secka A."/>
            <person name="Antonio M."/>
            <person name="Oren A."/>
            <person name="Chaudhuri R.R."/>
            <person name="La Ragione R."/>
            <person name="Hildebrand F."/>
            <person name="Pallen M.J."/>
        </authorList>
    </citation>
    <scope>NUCLEOTIDE SEQUENCE</scope>
    <source>
        <strain evidence="6">CHK188-4685</strain>
    </source>
</reference>
<dbReference type="CDD" id="cd13585">
    <property type="entry name" value="PBP2_TMBP_like"/>
    <property type="match status" value="1"/>
</dbReference>
<protein>
    <submittedName>
        <fullName evidence="6">Sugar ABC transporter substrate-binding protein</fullName>
    </submittedName>
</protein>
<dbReference type="InterPro" id="IPR006059">
    <property type="entry name" value="SBP"/>
</dbReference>
<comment type="caution">
    <text evidence="6">The sequence shown here is derived from an EMBL/GenBank/DDBJ whole genome shotgun (WGS) entry which is preliminary data.</text>
</comment>
<dbReference type="SUPFAM" id="SSF53850">
    <property type="entry name" value="Periplasmic binding protein-like II"/>
    <property type="match status" value="1"/>
</dbReference>
<dbReference type="Gene3D" id="3.40.190.10">
    <property type="entry name" value="Periplasmic binding protein-like II"/>
    <property type="match status" value="1"/>
</dbReference>
<dbReference type="AlphaFoldDB" id="A0A9D2L6U2"/>
<keyword evidence="2" id="KW-0813">Transport</keyword>
<evidence type="ECO:0000256" key="3">
    <source>
        <dbReference type="ARBA" id="ARBA00022729"/>
    </source>
</evidence>
<gene>
    <name evidence="6" type="ORF">H9716_04360</name>
</gene>
<proteinExistence type="inferred from homology"/>
<evidence type="ECO:0000313" key="7">
    <source>
        <dbReference type="Proteomes" id="UP000886804"/>
    </source>
</evidence>
<feature type="region of interest" description="Disordered" evidence="4">
    <location>
        <begin position="30"/>
        <end position="57"/>
    </location>
</feature>
<evidence type="ECO:0000256" key="4">
    <source>
        <dbReference type="SAM" id="MobiDB-lite"/>
    </source>
</evidence>
<evidence type="ECO:0000256" key="1">
    <source>
        <dbReference type="ARBA" id="ARBA00008520"/>
    </source>
</evidence>
<dbReference type="PANTHER" id="PTHR43649">
    <property type="entry name" value="ARABINOSE-BINDING PROTEIN-RELATED"/>
    <property type="match status" value="1"/>
</dbReference>
<dbReference type="Proteomes" id="UP000886804">
    <property type="component" value="Unassembled WGS sequence"/>
</dbReference>
<name>A0A9D2L6U2_9FIRM</name>
<sequence length="445" mass="48097">MKKRHLAKKTVAVTLAALMAAGALTACSSSGGSSDSSSAAEGGSAEEGGSTEAEGGSTEGVTINFRYWADNTEYSQLMQDIVAKFNAENGKGITVVAEESPWDGGAYSENLFNAKMGGGDIDCATWKLTSTPLFVNNDLLADLTPYIDAWEDKDDIDDNIYNIMKEAGGSEDAIYVMPWNIQVLYVYYRPSYFEQAGIEVPTTYEEFLDAIKKCTMDTDGDGQTDVYGFGMRGSTGGQEPWGSFIYGRGGSFEDLTSPESVQGMQDFIDLYQNGYVPPTATSDGFNEIIANFKSGLTAMTIHHTGSSADMEATFGDDVSAFAFPAGEGQWTSMGDTETVIFESCENKEAAFEWVSYLATGEGQKMWCEGTGNVPVSKSLQQTDFFQNNRFMKASIEGQSYAGILPILDTTTEWVSTIWPNTVAQALTGGITAEQCMQTLQDGLYQ</sequence>
<keyword evidence="3 5" id="KW-0732">Signal</keyword>
<dbReference type="PROSITE" id="PS51257">
    <property type="entry name" value="PROKAR_LIPOPROTEIN"/>
    <property type="match status" value="1"/>
</dbReference>
<accession>A0A9D2L6U2</accession>
<evidence type="ECO:0000313" key="6">
    <source>
        <dbReference type="EMBL" id="HJB07078.1"/>
    </source>
</evidence>
<dbReference type="InterPro" id="IPR050490">
    <property type="entry name" value="Bact_solute-bd_prot1"/>
</dbReference>
<evidence type="ECO:0000256" key="5">
    <source>
        <dbReference type="SAM" id="SignalP"/>
    </source>
</evidence>
<dbReference type="PANTHER" id="PTHR43649:SF34">
    <property type="entry name" value="ABC TRANSPORTER PERIPLASMIC-BINDING PROTEIN YCJN-RELATED"/>
    <property type="match status" value="1"/>
</dbReference>
<feature type="signal peptide" evidence="5">
    <location>
        <begin position="1"/>
        <end position="25"/>
    </location>
</feature>
<comment type="similarity">
    <text evidence="1">Belongs to the bacterial solute-binding protein 1 family.</text>
</comment>
<dbReference type="EMBL" id="DWYS01000054">
    <property type="protein sequence ID" value="HJB07078.1"/>
    <property type="molecule type" value="Genomic_DNA"/>
</dbReference>
<feature type="chain" id="PRO_5039477303" evidence="5">
    <location>
        <begin position="26"/>
        <end position="445"/>
    </location>
</feature>
<dbReference type="Pfam" id="PF13416">
    <property type="entry name" value="SBP_bac_8"/>
    <property type="match status" value="1"/>
</dbReference>
<reference evidence="6" key="2">
    <citation type="submission" date="2021-04" db="EMBL/GenBank/DDBJ databases">
        <authorList>
            <person name="Gilroy R."/>
        </authorList>
    </citation>
    <scope>NUCLEOTIDE SEQUENCE</scope>
    <source>
        <strain evidence="6">CHK188-4685</strain>
    </source>
</reference>